<comment type="caution">
    <text evidence="1">The sequence shown here is derived from an EMBL/GenBank/DDBJ whole genome shotgun (WGS) entry which is preliminary data.</text>
</comment>
<dbReference type="AlphaFoldDB" id="A0A4R7B6H2"/>
<reference evidence="1 2" key="1">
    <citation type="submission" date="2019-03" db="EMBL/GenBank/DDBJ databases">
        <title>Genomic Encyclopedia of Type Strains, Phase III (KMG-III): the genomes of soil and plant-associated and newly described type strains.</title>
        <authorList>
            <person name="Whitman W."/>
        </authorList>
    </citation>
    <scope>NUCLEOTIDE SEQUENCE [LARGE SCALE GENOMIC DNA]</scope>
    <source>
        <strain evidence="1 2">CECT 8976</strain>
    </source>
</reference>
<proteinExistence type="predicted"/>
<organism evidence="1 2">
    <name type="scientific">Paludibacterium purpuratum</name>
    <dbReference type="NCBI Taxonomy" id="1144873"/>
    <lineage>
        <taxon>Bacteria</taxon>
        <taxon>Pseudomonadati</taxon>
        <taxon>Pseudomonadota</taxon>
        <taxon>Betaproteobacteria</taxon>
        <taxon>Neisseriales</taxon>
        <taxon>Chromobacteriaceae</taxon>
        <taxon>Paludibacterium</taxon>
    </lineage>
</organism>
<keyword evidence="2" id="KW-1185">Reference proteome</keyword>
<sequence length="378" mass="43483">MKESKKTLYPIEYEYLNKNLALLINIPSDYLDTDGVPILEGGSLYVKNGKYRILYEKCKYSDERLGMEINLDSLRSIIKSKPEILNIFSTVKNTLGLSSKLTYAEYYILNFALVSAPTYFFFKSGLINKGIDSFEIDKRYSAAFKYSRGIMHLLGHMLNNGIDFTEHVDQEFMIQYIKDNKLLIGKSEACPAPYILIDNLFSSTLKEENQEHLPDEALGHEDFRLFSTLSIVLQYLLFVYETTRCHFLLKAMILCDKTERNHYKPSSKFTTAFSVKAYNISRLRKPLHSDFAKTFLIIIGKLKTTAFDIDSFIKFIDDTLSQPVNSLANLQNDYVALRHFLIGKINAVTDIMNKIVNFEGDNLSEKDMKDFFGNSILD</sequence>
<accession>A0A4R7B6H2</accession>
<name>A0A4R7B6H2_9NEIS</name>
<evidence type="ECO:0000313" key="1">
    <source>
        <dbReference type="EMBL" id="TDR80063.1"/>
    </source>
</evidence>
<dbReference type="Proteomes" id="UP000295611">
    <property type="component" value="Unassembled WGS sequence"/>
</dbReference>
<gene>
    <name evidence="1" type="ORF">DFP86_106206</name>
</gene>
<dbReference type="EMBL" id="SNZP01000006">
    <property type="protein sequence ID" value="TDR80063.1"/>
    <property type="molecule type" value="Genomic_DNA"/>
</dbReference>
<evidence type="ECO:0000313" key="2">
    <source>
        <dbReference type="Proteomes" id="UP000295611"/>
    </source>
</evidence>
<dbReference type="RefSeq" id="WP_133680407.1">
    <property type="nucleotide sequence ID" value="NZ_SNZP01000006.1"/>
</dbReference>
<protein>
    <submittedName>
        <fullName evidence="1">Uncharacterized protein</fullName>
    </submittedName>
</protein>